<reference evidence="1" key="1">
    <citation type="submission" date="2016-10" db="EMBL/GenBank/DDBJ databases">
        <title>Sequence of Gallionella enrichment culture.</title>
        <authorList>
            <person name="Poehlein A."/>
            <person name="Muehling M."/>
            <person name="Daniel R."/>
        </authorList>
    </citation>
    <scope>NUCLEOTIDE SEQUENCE</scope>
</reference>
<sequence length="116" mass="12869">MSTLKDRFEDVPDNWKVLRLAAGDTPDGVKLPVGPVLVPLAVWRARRAELIRREYEHGWPLGVWLGTGESPAAIEHDIDDFTVVGVEPDQSGNRYLSVWQALENFGYRGALTATPA</sequence>
<comment type="caution">
    <text evidence="1">The sequence shown here is derived from an EMBL/GenBank/DDBJ whole genome shotgun (WGS) entry which is preliminary data.</text>
</comment>
<gene>
    <name evidence="1" type="ORF">GALL_132010</name>
</gene>
<dbReference type="AlphaFoldDB" id="A0A1J5S903"/>
<evidence type="ECO:0000313" key="1">
    <source>
        <dbReference type="EMBL" id="OIR04815.1"/>
    </source>
</evidence>
<protein>
    <submittedName>
        <fullName evidence="1">Uncharacterized protein</fullName>
    </submittedName>
</protein>
<proteinExistence type="predicted"/>
<name>A0A1J5S903_9ZZZZ</name>
<accession>A0A1J5S903</accession>
<dbReference type="EMBL" id="MLJW01000055">
    <property type="protein sequence ID" value="OIR04815.1"/>
    <property type="molecule type" value="Genomic_DNA"/>
</dbReference>
<organism evidence="1">
    <name type="scientific">mine drainage metagenome</name>
    <dbReference type="NCBI Taxonomy" id="410659"/>
    <lineage>
        <taxon>unclassified sequences</taxon>
        <taxon>metagenomes</taxon>
        <taxon>ecological metagenomes</taxon>
    </lineage>
</organism>